<name>A0A0B7AYT8_9EUPU</name>
<dbReference type="GO" id="GO:0007030">
    <property type="term" value="P:Golgi organization"/>
    <property type="evidence" value="ECO:0007669"/>
    <property type="project" value="TreeGrafter"/>
</dbReference>
<feature type="compositionally biased region" description="Acidic residues" evidence="1">
    <location>
        <begin position="14"/>
        <end position="30"/>
    </location>
</feature>
<feature type="non-terminal residue" evidence="2">
    <location>
        <position position="164"/>
    </location>
</feature>
<dbReference type="GO" id="GO:0012507">
    <property type="term" value="C:ER to Golgi transport vesicle membrane"/>
    <property type="evidence" value="ECO:0007669"/>
    <property type="project" value="TreeGrafter"/>
</dbReference>
<reference evidence="2" key="1">
    <citation type="submission" date="2014-12" db="EMBL/GenBank/DDBJ databases">
        <title>Insight into the proteome of Arion vulgaris.</title>
        <authorList>
            <person name="Aradska J."/>
            <person name="Bulat T."/>
            <person name="Smidak R."/>
            <person name="Sarate P."/>
            <person name="Gangsoo J."/>
            <person name="Sialana F."/>
            <person name="Bilban M."/>
            <person name="Lubec G."/>
        </authorList>
    </citation>
    <scope>NUCLEOTIDE SEQUENCE</scope>
    <source>
        <tissue evidence="2">Skin</tissue>
    </source>
</reference>
<dbReference type="PANTHER" id="PTHR13402:SF6">
    <property type="entry name" value="SECRETORY 16, ISOFORM I"/>
    <property type="match status" value="1"/>
</dbReference>
<feature type="compositionally biased region" description="Polar residues" evidence="1">
    <location>
        <begin position="1"/>
        <end position="10"/>
    </location>
</feature>
<evidence type="ECO:0000313" key="2">
    <source>
        <dbReference type="EMBL" id="CEK85792.1"/>
    </source>
</evidence>
<evidence type="ECO:0000256" key="1">
    <source>
        <dbReference type="SAM" id="MobiDB-lite"/>
    </source>
</evidence>
<dbReference type="EMBL" id="HACG01038927">
    <property type="protein sequence ID" value="CEK85792.1"/>
    <property type="molecule type" value="Transcribed_RNA"/>
</dbReference>
<organism evidence="2">
    <name type="scientific">Arion vulgaris</name>
    <dbReference type="NCBI Taxonomy" id="1028688"/>
    <lineage>
        <taxon>Eukaryota</taxon>
        <taxon>Metazoa</taxon>
        <taxon>Spiralia</taxon>
        <taxon>Lophotrochozoa</taxon>
        <taxon>Mollusca</taxon>
        <taxon>Gastropoda</taxon>
        <taxon>Heterobranchia</taxon>
        <taxon>Euthyneura</taxon>
        <taxon>Panpulmonata</taxon>
        <taxon>Eupulmonata</taxon>
        <taxon>Stylommatophora</taxon>
        <taxon>Helicina</taxon>
        <taxon>Arionoidea</taxon>
        <taxon>Arionidae</taxon>
        <taxon>Arion</taxon>
    </lineage>
</organism>
<gene>
    <name evidence="2" type="primary">ORF150262</name>
</gene>
<dbReference type="GO" id="GO:0070973">
    <property type="term" value="P:protein localization to endoplasmic reticulum exit site"/>
    <property type="evidence" value="ECO:0007669"/>
    <property type="project" value="TreeGrafter"/>
</dbReference>
<accession>A0A0B7AYT8</accession>
<proteinExistence type="predicted"/>
<feature type="non-terminal residue" evidence="2">
    <location>
        <position position="1"/>
    </location>
</feature>
<feature type="region of interest" description="Disordered" evidence="1">
    <location>
        <begin position="1"/>
        <end position="110"/>
    </location>
</feature>
<sequence>ESGDSAMTKNSEGKDDDEDDDNDDNDDDVLDGSAAGFDYFGNVGTQKVVAPPHRYRSMSGSSTGSTRRRRTISGGSTGSVKVSPHKTASQQLAGDMVSKAGQQDNRGSGWFGGLFSKFKAKGKNEMILPDDKNPPIVWDPVKKKWINADGTEEDDVVSKAPPPK</sequence>
<dbReference type="PANTHER" id="PTHR13402">
    <property type="entry name" value="RGPR-RELATED"/>
    <property type="match status" value="1"/>
</dbReference>
<dbReference type="GO" id="GO:0070971">
    <property type="term" value="C:endoplasmic reticulum exit site"/>
    <property type="evidence" value="ECO:0007669"/>
    <property type="project" value="TreeGrafter"/>
</dbReference>
<dbReference type="AlphaFoldDB" id="A0A0B7AYT8"/>
<protein>
    <submittedName>
        <fullName evidence="2">Uncharacterized protein</fullName>
    </submittedName>
</protein>